<feature type="compositionally biased region" description="Low complexity" evidence="1">
    <location>
        <begin position="648"/>
        <end position="659"/>
    </location>
</feature>
<sequence length="659" mass="69751">MRVPSGNNLKNPAGGSSMSNTNPDMMSAVTNQTVVSTDVEMADIDASNIVNRPAAAPLIPSETHWATFRPLAARNLLAQYGRAQVQPSMNHATVLSNSPNGTIQPMNAIGSTAPNNLAQNTNGQIINPRALNSSGDLAVPRGNFYPSQTNAPNGAATRNSSIPTTNAPSGMGLTANPLTLVAGQHGAASSPAPNLQRNNIQSAVQATNQQLNPSTQHANNNTGGANGINASAFNPGIANSFSGGYPGIQSVQSSLSATNPSAPALVSNNNLNGGIQDSNRNQADRGTPVPAIRFADPANSQTTQNDAYRAELHRVRTEILRNILQNRSPAEAQNELARLHQAVLAQAPRGNGSHGTSHMLPIRNTPPVGNHTQAPRVDHSDPVNVRVHNELAVSRAREAHDHANAMAAARLRSTLLLNQAQAHARTQGQGPGPGQCQTQNSIQGILDSARVGLPVGPNPPGQPTAETMNTPNDFDRAFEEIEEQNRQMVAIGLRDVRPTVTDANRRRAPQLTNDRAALQAYLVRQQLIAGIPPDQVVPIQSRNTRQGTSRRRESRSGNFSMINVSLHNGEMAMTVPHHDPPQFDGDLGPLRRNPRIEFGTSQMGLSLTGSSNRRARPRAGPLSVSSTPNAGSTISQQNGVAPNSGCMNLNSLPSNNNQN</sequence>
<dbReference type="AlphaFoldDB" id="A0AAD6MRH0"/>
<accession>A0AAD6MRH0</accession>
<dbReference type="Proteomes" id="UP001215712">
    <property type="component" value="Unassembled WGS sequence"/>
</dbReference>
<feature type="region of interest" description="Disordered" evidence="1">
    <location>
        <begin position="602"/>
        <end position="659"/>
    </location>
</feature>
<keyword evidence="3" id="KW-1185">Reference proteome</keyword>
<proteinExistence type="predicted"/>
<feature type="compositionally biased region" description="Polar residues" evidence="1">
    <location>
        <begin position="538"/>
        <end position="547"/>
    </location>
</feature>
<feature type="compositionally biased region" description="Polar residues" evidence="1">
    <location>
        <begin position="623"/>
        <end position="647"/>
    </location>
</feature>
<reference evidence="2" key="2">
    <citation type="submission" date="2023-01" db="EMBL/GenBank/DDBJ databases">
        <authorList>
            <person name="Petersen C."/>
        </authorList>
    </citation>
    <scope>NUCLEOTIDE SEQUENCE</scope>
    <source>
        <strain evidence="2">IBT 17514</strain>
    </source>
</reference>
<evidence type="ECO:0000313" key="3">
    <source>
        <dbReference type="Proteomes" id="UP001215712"/>
    </source>
</evidence>
<protein>
    <submittedName>
        <fullName evidence="2">Uncharacterized protein</fullName>
    </submittedName>
</protein>
<feature type="region of interest" description="Disordered" evidence="1">
    <location>
        <begin position="273"/>
        <end position="305"/>
    </location>
</feature>
<feature type="region of interest" description="Disordered" evidence="1">
    <location>
        <begin position="1"/>
        <end position="25"/>
    </location>
</feature>
<comment type="caution">
    <text evidence="2">The sequence shown here is derived from an EMBL/GenBank/DDBJ whole genome shotgun (WGS) entry which is preliminary data.</text>
</comment>
<evidence type="ECO:0000256" key="1">
    <source>
        <dbReference type="SAM" id="MobiDB-lite"/>
    </source>
</evidence>
<evidence type="ECO:0000313" key="2">
    <source>
        <dbReference type="EMBL" id="KAJ5708921.1"/>
    </source>
</evidence>
<gene>
    <name evidence="2" type="ORF">N7493_010255</name>
</gene>
<name>A0AAD6MRH0_9EURO</name>
<feature type="region of interest" description="Disordered" evidence="1">
    <location>
        <begin position="538"/>
        <end position="559"/>
    </location>
</feature>
<feature type="compositionally biased region" description="Polar residues" evidence="1">
    <location>
        <begin position="602"/>
        <end position="612"/>
    </location>
</feature>
<organism evidence="2 3">
    <name type="scientific">Penicillium malachiteum</name>
    <dbReference type="NCBI Taxonomy" id="1324776"/>
    <lineage>
        <taxon>Eukaryota</taxon>
        <taxon>Fungi</taxon>
        <taxon>Dikarya</taxon>
        <taxon>Ascomycota</taxon>
        <taxon>Pezizomycotina</taxon>
        <taxon>Eurotiomycetes</taxon>
        <taxon>Eurotiomycetidae</taxon>
        <taxon>Eurotiales</taxon>
        <taxon>Aspergillaceae</taxon>
        <taxon>Penicillium</taxon>
    </lineage>
</organism>
<dbReference type="EMBL" id="JAQJAN010000019">
    <property type="protein sequence ID" value="KAJ5708921.1"/>
    <property type="molecule type" value="Genomic_DNA"/>
</dbReference>
<reference evidence="2" key="1">
    <citation type="journal article" date="2023" name="IMA Fungus">
        <title>Comparative genomic study of the Penicillium genus elucidates a diverse pangenome and 15 lateral gene transfer events.</title>
        <authorList>
            <person name="Petersen C."/>
            <person name="Sorensen T."/>
            <person name="Nielsen M.R."/>
            <person name="Sondergaard T.E."/>
            <person name="Sorensen J.L."/>
            <person name="Fitzpatrick D.A."/>
            <person name="Frisvad J.C."/>
            <person name="Nielsen K.L."/>
        </authorList>
    </citation>
    <scope>NUCLEOTIDE SEQUENCE</scope>
    <source>
        <strain evidence="2">IBT 17514</strain>
    </source>
</reference>